<dbReference type="PATRIC" id="fig|226910.6.peg.4765"/>
<name>A0A0C2I8X1_9PSED</name>
<evidence type="ECO:0000313" key="1">
    <source>
        <dbReference type="EMBL" id="KIH81532.1"/>
    </source>
</evidence>
<sequence length="48" mass="5423">MFETMMERLDDLDLAQLARARIEANETPVRVSFDDLIAEAQADIANGR</sequence>
<reference evidence="1 2" key="1">
    <citation type="submission" date="2015-01" db="EMBL/GenBank/DDBJ databases">
        <title>Complete genome of Pseudomonas batumici UCM B-321 producer of the batumin antibiotic with strong antistaphilococcal and potential anticancer activity.</title>
        <authorList>
            <person name="Klochko V.V."/>
            <person name="Zelena L.B."/>
            <person name="Elena K.A."/>
            <person name="Reva O.N."/>
        </authorList>
    </citation>
    <scope>NUCLEOTIDE SEQUENCE [LARGE SCALE GENOMIC DNA]</scope>
    <source>
        <strain evidence="1 2">UCM B-321</strain>
    </source>
</reference>
<dbReference type="AlphaFoldDB" id="A0A0C2I8X1"/>
<protein>
    <submittedName>
        <fullName evidence="1">Uncharacterized protein</fullName>
    </submittedName>
</protein>
<comment type="caution">
    <text evidence="1">The sequence shown here is derived from an EMBL/GenBank/DDBJ whole genome shotgun (WGS) entry which is preliminary data.</text>
</comment>
<gene>
    <name evidence="1" type="ORF">UCMB321_4774</name>
</gene>
<organism evidence="1 2">
    <name type="scientific">Pseudomonas batumici</name>
    <dbReference type="NCBI Taxonomy" id="226910"/>
    <lineage>
        <taxon>Bacteria</taxon>
        <taxon>Pseudomonadati</taxon>
        <taxon>Pseudomonadota</taxon>
        <taxon>Gammaproteobacteria</taxon>
        <taxon>Pseudomonadales</taxon>
        <taxon>Pseudomonadaceae</taxon>
        <taxon>Pseudomonas</taxon>
    </lineage>
</organism>
<proteinExistence type="predicted"/>
<keyword evidence="2" id="KW-1185">Reference proteome</keyword>
<dbReference type="Proteomes" id="UP000031535">
    <property type="component" value="Unassembled WGS sequence"/>
</dbReference>
<dbReference type="EMBL" id="JXDG01000061">
    <property type="protein sequence ID" value="KIH81532.1"/>
    <property type="molecule type" value="Genomic_DNA"/>
</dbReference>
<accession>A0A0C2I8X1</accession>
<evidence type="ECO:0000313" key="2">
    <source>
        <dbReference type="Proteomes" id="UP000031535"/>
    </source>
</evidence>